<sequence>MINSRLFLVKGEQHQSFALPTSQVVLQAVATIAAAGKCISVRGRIVSGARPTLRQLRPSSHLRVGRPITLRNPDSQPNATRLSDARAVAQITVFNCELIGNPNKPLMTCQTILLFLIPSACYKVAVSRIRL</sequence>
<keyword evidence="2" id="KW-1185">Reference proteome</keyword>
<proteinExistence type="predicted"/>
<gene>
    <name evidence="1" type="ORF">EVAR_95728_1</name>
</gene>
<evidence type="ECO:0000313" key="2">
    <source>
        <dbReference type="Proteomes" id="UP000299102"/>
    </source>
</evidence>
<reference evidence="1 2" key="1">
    <citation type="journal article" date="2019" name="Commun. Biol.">
        <title>The bagworm genome reveals a unique fibroin gene that provides high tensile strength.</title>
        <authorList>
            <person name="Kono N."/>
            <person name="Nakamura H."/>
            <person name="Ohtoshi R."/>
            <person name="Tomita M."/>
            <person name="Numata K."/>
            <person name="Arakawa K."/>
        </authorList>
    </citation>
    <scope>NUCLEOTIDE SEQUENCE [LARGE SCALE GENOMIC DNA]</scope>
</reference>
<dbReference type="AlphaFoldDB" id="A0A4C1ULU0"/>
<name>A0A4C1ULU0_EUMVA</name>
<comment type="caution">
    <text evidence="1">The sequence shown here is derived from an EMBL/GenBank/DDBJ whole genome shotgun (WGS) entry which is preliminary data.</text>
</comment>
<evidence type="ECO:0000313" key="1">
    <source>
        <dbReference type="EMBL" id="GBP26942.1"/>
    </source>
</evidence>
<dbReference type="Proteomes" id="UP000299102">
    <property type="component" value="Unassembled WGS sequence"/>
</dbReference>
<organism evidence="1 2">
    <name type="scientific">Eumeta variegata</name>
    <name type="common">Bagworm moth</name>
    <name type="synonym">Eumeta japonica</name>
    <dbReference type="NCBI Taxonomy" id="151549"/>
    <lineage>
        <taxon>Eukaryota</taxon>
        <taxon>Metazoa</taxon>
        <taxon>Ecdysozoa</taxon>
        <taxon>Arthropoda</taxon>
        <taxon>Hexapoda</taxon>
        <taxon>Insecta</taxon>
        <taxon>Pterygota</taxon>
        <taxon>Neoptera</taxon>
        <taxon>Endopterygota</taxon>
        <taxon>Lepidoptera</taxon>
        <taxon>Glossata</taxon>
        <taxon>Ditrysia</taxon>
        <taxon>Tineoidea</taxon>
        <taxon>Psychidae</taxon>
        <taxon>Oiketicinae</taxon>
        <taxon>Eumeta</taxon>
    </lineage>
</organism>
<accession>A0A4C1ULU0</accession>
<protein>
    <submittedName>
        <fullName evidence="1">Uncharacterized protein</fullName>
    </submittedName>
</protein>
<dbReference type="EMBL" id="BGZK01000187">
    <property type="protein sequence ID" value="GBP26942.1"/>
    <property type="molecule type" value="Genomic_DNA"/>
</dbReference>